<feature type="compositionally biased region" description="Acidic residues" evidence="2">
    <location>
        <begin position="906"/>
        <end position="919"/>
    </location>
</feature>
<evidence type="ECO:0000313" key="4">
    <source>
        <dbReference type="Proteomes" id="UP000050795"/>
    </source>
</evidence>
<protein>
    <recommendedName>
        <fullName evidence="3">DUF4795 domain-containing protein</fullName>
    </recommendedName>
</protein>
<feature type="coiled-coil region" evidence="1">
    <location>
        <begin position="475"/>
        <end position="513"/>
    </location>
</feature>
<dbReference type="WBParaSite" id="TREG1_114580.10">
    <property type="protein sequence ID" value="TREG1_114580.10"/>
    <property type="gene ID" value="TREG1_114580"/>
</dbReference>
<evidence type="ECO:0000256" key="1">
    <source>
        <dbReference type="SAM" id="Coils"/>
    </source>
</evidence>
<accession>A0AA85IW67</accession>
<dbReference type="WBParaSite" id="TREG1_114580.13">
    <property type="protein sequence ID" value="TREG1_114580.13"/>
    <property type="gene ID" value="TREG1_114580"/>
</dbReference>
<reference evidence="5 6" key="2">
    <citation type="submission" date="2023-11" db="UniProtKB">
        <authorList>
            <consortium name="WormBaseParasite"/>
        </authorList>
    </citation>
    <scope>IDENTIFICATION</scope>
</reference>
<feature type="region of interest" description="Disordered" evidence="2">
    <location>
        <begin position="767"/>
        <end position="800"/>
    </location>
</feature>
<organism evidence="4 5">
    <name type="scientific">Trichobilharzia regenti</name>
    <name type="common">Nasal bird schistosome</name>
    <dbReference type="NCBI Taxonomy" id="157069"/>
    <lineage>
        <taxon>Eukaryota</taxon>
        <taxon>Metazoa</taxon>
        <taxon>Spiralia</taxon>
        <taxon>Lophotrochozoa</taxon>
        <taxon>Platyhelminthes</taxon>
        <taxon>Trematoda</taxon>
        <taxon>Digenea</taxon>
        <taxon>Strigeidida</taxon>
        <taxon>Schistosomatoidea</taxon>
        <taxon>Schistosomatidae</taxon>
        <taxon>Trichobilharzia</taxon>
    </lineage>
</organism>
<evidence type="ECO:0000313" key="6">
    <source>
        <dbReference type="WBParaSite" id="TREG1_114580.13"/>
    </source>
</evidence>
<dbReference type="InterPro" id="IPR032013">
    <property type="entry name" value="DUF4795"/>
</dbReference>
<evidence type="ECO:0000256" key="2">
    <source>
        <dbReference type="SAM" id="MobiDB-lite"/>
    </source>
</evidence>
<dbReference type="Pfam" id="PF16043">
    <property type="entry name" value="DUF4795"/>
    <property type="match status" value="1"/>
</dbReference>
<evidence type="ECO:0000259" key="3">
    <source>
        <dbReference type="Pfam" id="PF16043"/>
    </source>
</evidence>
<dbReference type="Proteomes" id="UP000050795">
    <property type="component" value="Unassembled WGS sequence"/>
</dbReference>
<feature type="compositionally biased region" description="Polar residues" evidence="2">
    <location>
        <begin position="704"/>
        <end position="723"/>
    </location>
</feature>
<name>A0AA85IW67_TRIRE</name>
<feature type="region of interest" description="Disordered" evidence="2">
    <location>
        <begin position="704"/>
        <end position="726"/>
    </location>
</feature>
<dbReference type="PANTHER" id="PTHR47080">
    <property type="entry name" value="CHROMOSOME 16 OPEN READING FRAME 96"/>
    <property type="match status" value="1"/>
</dbReference>
<evidence type="ECO:0000313" key="5">
    <source>
        <dbReference type="WBParaSite" id="TREG1_114580.10"/>
    </source>
</evidence>
<sequence length="919" mass="103790">MDNSHLPNRATKLSELLDLALGTPDPGSVNFGILYVILSHIIRHLHLSDAETDVEKSSYERQPNNDVKLSAYDLTPGFFHNVQKRLSDVELKLQLLNSLPNNKEIIDSVLNENTEKPVKTTNNNLNNEKYSDLQTDSGIPRKVTNLWQTVQTSKRLDATEEGLHRLSSLTDDLLEQIKKLSEQNKLLKTALEEALVNSALRDQLAELTRKLGEIEKRQNQEASLLQNVVHMDALRGLVFWHTLGKSITGIDYLTACAQVNSKPHPTNTENDMKNESTLLLTKCLPEEFLECPDPDLSSTLRKLGNVASGFDSVVNRVEQLEISVHQDADPVKTLMKQKADRNELDGLGVPSELYEKIYSLEAIVSELAKEREKVYVDCGTSPHMPYPSDNKKLLKKLQDTMGVLQEQINQLNNTLSNVQSQFKKVYETVEDVKQYADDLETRKADANYVDIQLEKKANSEDVKNFLSRSEFQSTNQTLKELIEDLFGKLTAAENELKSLLNDLQEAMENKMDRDEIDQLREWLEKRFKALNKRFSSFNNDSLLSGGQVTDDAAGLRRSLMQHFHCISCDRPLEVALSQEHLTNFSTDNRGFPVNKSIRPYTTFDLESLRHHIQSRATNKSFYINPPYRRSNCNYYDVYGTPRQCGGTYTTVPSSKLKARATTCKSSFRENDGNTTKSSIQYTYRETLDLQGMDGHIYRGSPIQESQRGLLSTSRGIDSPTRQPMSKDDDYIMYKDIDKGEKLPPVTKSARYVNTVTNKSQAAYKFIGSEKREKSQSPQRLKRVNSEEFQVSQSSPTRNDQLPQLIIGSTQLPPNQRVKKIQPVQPNSKSVSDHVAVKPNGYAVIVVPNTGSVEEVTLDLKVNKSENNWTAEKSSGDELNVSMSPTYMSNDGKDSSIHPSPTTFDNNDGDETDEVGEVEK</sequence>
<feature type="coiled-coil region" evidence="1">
    <location>
        <begin position="394"/>
        <end position="421"/>
    </location>
</feature>
<feature type="domain" description="DUF4795" evidence="3">
    <location>
        <begin position="390"/>
        <end position="600"/>
    </location>
</feature>
<dbReference type="PANTHER" id="PTHR47080:SF2">
    <property type="entry name" value="GLUTAMINE-RICH PROTEIN 2"/>
    <property type="match status" value="1"/>
</dbReference>
<feature type="coiled-coil region" evidence="1">
    <location>
        <begin position="163"/>
        <end position="217"/>
    </location>
</feature>
<keyword evidence="4" id="KW-1185">Reference proteome</keyword>
<reference evidence="4" key="1">
    <citation type="submission" date="2022-06" db="EMBL/GenBank/DDBJ databases">
        <authorList>
            <person name="Berger JAMES D."/>
            <person name="Berger JAMES D."/>
        </authorList>
    </citation>
    <scope>NUCLEOTIDE SEQUENCE [LARGE SCALE GENOMIC DNA]</scope>
</reference>
<keyword evidence="1" id="KW-0175">Coiled coil</keyword>
<feature type="compositionally biased region" description="Polar residues" evidence="2">
    <location>
        <begin position="786"/>
        <end position="800"/>
    </location>
</feature>
<feature type="region of interest" description="Disordered" evidence="2">
    <location>
        <begin position="868"/>
        <end position="919"/>
    </location>
</feature>
<proteinExistence type="predicted"/>
<dbReference type="AlphaFoldDB" id="A0AA85IW67"/>